<name>A0A916WRQ5_9MICO</name>
<dbReference type="AlphaFoldDB" id="A0A916WRQ5"/>
<evidence type="ECO:0000256" key="1">
    <source>
        <dbReference type="SAM" id="Phobius"/>
    </source>
</evidence>
<comment type="caution">
    <text evidence="2">The sequence shown here is derived from an EMBL/GenBank/DDBJ whole genome shotgun (WGS) entry which is preliminary data.</text>
</comment>
<proteinExistence type="predicted"/>
<feature type="transmembrane region" description="Helical" evidence="1">
    <location>
        <begin position="118"/>
        <end position="140"/>
    </location>
</feature>
<dbReference type="Gene3D" id="1.20.1250.20">
    <property type="entry name" value="MFS general substrate transporter like domains"/>
    <property type="match status" value="1"/>
</dbReference>
<protein>
    <submittedName>
        <fullName evidence="2">MFS transporter</fullName>
    </submittedName>
</protein>
<feature type="transmembrane region" description="Helical" evidence="1">
    <location>
        <begin position="289"/>
        <end position="313"/>
    </location>
</feature>
<reference evidence="2" key="1">
    <citation type="journal article" date="2014" name="Int. J. Syst. Evol. Microbiol.">
        <title>Complete genome sequence of Corynebacterium casei LMG S-19264T (=DSM 44701T), isolated from a smear-ripened cheese.</title>
        <authorList>
            <consortium name="US DOE Joint Genome Institute (JGI-PGF)"/>
            <person name="Walter F."/>
            <person name="Albersmeier A."/>
            <person name="Kalinowski J."/>
            <person name="Ruckert C."/>
        </authorList>
    </citation>
    <scope>NUCLEOTIDE SEQUENCE</scope>
    <source>
        <strain evidence="2">CGMCC 1.15085</strain>
    </source>
</reference>
<dbReference type="Pfam" id="PF07690">
    <property type="entry name" value="MFS_1"/>
    <property type="match status" value="1"/>
</dbReference>
<feature type="transmembrane region" description="Helical" evidence="1">
    <location>
        <begin position="231"/>
        <end position="251"/>
    </location>
</feature>
<dbReference type="GO" id="GO:0022857">
    <property type="term" value="F:transmembrane transporter activity"/>
    <property type="evidence" value="ECO:0007669"/>
    <property type="project" value="InterPro"/>
</dbReference>
<keyword evidence="1" id="KW-0472">Membrane</keyword>
<dbReference type="PANTHER" id="PTHR23530">
    <property type="entry name" value="TRANSPORT PROTEIN-RELATED"/>
    <property type="match status" value="1"/>
</dbReference>
<dbReference type="Proteomes" id="UP000636793">
    <property type="component" value="Unassembled WGS sequence"/>
</dbReference>
<sequence>MLWSLTSFLCEVPSGALADTVSRRLLLQLSAVLYLGCFGSWLLLPSYGGFLLGFVLWGVSSSLMSGTFEALLYDELASAGQESSYDMVRTRAETAGVASISFGMLAAGPLVALGGYRAVAIASLAVAAVHLATTAVLPAPPRREAVAERRYLQHLRTGVSEVARTPALRRTVLAITATVALVGFDEYFALFFADAGLTPGWVAVAVAVVAVAQGLGTWAASRRTLPGRRAVAQLTVLAGAAFAAGAVAALAHAASAALAAVVLIAVAYGIITNLYVAQENRLQHQITGSARATVTSVAGVSAELGAITSFALMGGLAHWWSVPFVLLVATMPFTAIATAVVRKGRPRSRRPSARTAGSPGR</sequence>
<feature type="transmembrane region" description="Helical" evidence="1">
    <location>
        <begin position="199"/>
        <end position="219"/>
    </location>
</feature>
<dbReference type="InterPro" id="IPR011701">
    <property type="entry name" value="MFS"/>
</dbReference>
<feature type="transmembrane region" description="Helical" evidence="1">
    <location>
        <begin position="94"/>
        <end position="112"/>
    </location>
</feature>
<evidence type="ECO:0000313" key="2">
    <source>
        <dbReference type="EMBL" id="GGB26458.1"/>
    </source>
</evidence>
<evidence type="ECO:0000313" key="3">
    <source>
        <dbReference type="Proteomes" id="UP000636793"/>
    </source>
</evidence>
<keyword evidence="1" id="KW-1133">Transmembrane helix</keyword>
<keyword evidence="3" id="KW-1185">Reference proteome</keyword>
<organism evidence="2 3">
    <name type="scientific">Flexivirga endophytica</name>
    <dbReference type="NCBI Taxonomy" id="1849103"/>
    <lineage>
        <taxon>Bacteria</taxon>
        <taxon>Bacillati</taxon>
        <taxon>Actinomycetota</taxon>
        <taxon>Actinomycetes</taxon>
        <taxon>Micrococcales</taxon>
        <taxon>Dermacoccaceae</taxon>
        <taxon>Flexivirga</taxon>
    </lineage>
</organism>
<dbReference type="InterPro" id="IPR036259">
    <property type="entry name" value="MFS_trans_sf"/>
</dbReference>
<keyword evidence="1" id="KW-0812">Transmembrane</keyword>
<gene>
    <name evidence="2" type="ORF">GCM10011492_15860</name>
</gene>
<dbReference type="PANTHER" id="PTHR23530:SF1">
    <property type="entry name" value="PERMEASE, MAJOR FACILITATOR SUPERFAMILY-RELATED"/>
    <property type="match status" value="1"/>
</dbReference>
<dbReference type="SUPFAM" id="SSF103473">
    <property type="entry name" value="MFS general substrate transporter"/>
    <property type="match status" value="1"/>
</dbReference>
<accession>A0A916WRQ5</accession>
<feature type="transmembrane region" description="Helical" evidence="1">
    <location>
        <begin position="172"/>
        <end position="193"/>
    </location>
</feature>
<reference evidence="2" key="2">
    <citation type="submission" date="2020-09" db="EMBL/GenBank/DDBJ databases">
        <authorList>
            <person name="Sun Q."/>
            <person name="Zhou Y."/>
        </authorList>
    </citation>
    <scope>NUCLEOTIDE SEQUENCE</scope>
    <source>
        <strain evidence="2">CGMCC 1.15085</strain>
    </source>
</reference>
<dbReference type="InterPro" id="IPR053160">
    <property type="entry name" value="MFS_DHA3_Transporter"/>
</dbReference>
<dbReference type="EMBL" id="BMHI01000002">
    <property type="protein sequence ID" value="GGB26458.1"/>
    <property type="molecule type" value="Genomic_DNA"/>
</dbReference>
<feature type="transmembrane region" description="Helical" evidence="1">
    <location>
        <begin position="257"/>
        <end position="277"/>
    </location>
</feature>
<feature type="transmembrane region" description="Helical" evidence="1">
    <location>
        <begin position="319"/>
        <end position="341"/>
    </location>
</feature>